<gene>
    <name evidence="1" type="ORF">BpHYR1_016399</name>
</gene>
<dbReference type="EMBL" id="REGN01000657">
    <property type="protein sequence ID" value="RNA40254.1"/>
    <property type="molecule type" value="Genomic_DNA"/>
</dbReference>
<organism evidence="1 2">
    <name type="scientific">Brachionus plicatilis</name>
    <name type="common">Marine rotifer</name>
    <name type="synonym">Brachionus muelleri</name>
    <dbReference type="NCBI Taxonomy" id="10195"/>
    <lineage>
        <taxon>Eukaryota</taxon>
        <taxon>Metazoa</taxon>
        <taxon>Spiralia</taxon>
        <taxon>Gnathifera</taxon>
        <taxon>Rotifera</taxon>
        <taxon>Eurotatoria</taxon>
        <taxon>Monogononta</taxon>
        <taxon>Pseudotrocha</taxon>
        <taxon>Ploima</taxon>
        <taxon>Brachionidae</taxon>
        <taxon>Brachionus</taxon>
    </lineage>
</organism>
<comment type="caution">
    <text evidence="1">The sequence shown here is derived from an EMBL/GenBank/DDBJ whole genome shotgun (WGS) entry which is preliminary data.</text>
</comment>
<reference evidence="1 2" key="1">
    <citation type="journal article" date="2018" name="Sci. Rep.">
        <title>Genomic signatures of local adaptation to the degree of environmental predictability in rotifers.</title>
        <authorList>
            <person name="Franch-Gras L."/>
            <person name="Hahn C."/>
            <person name="Garcia-Roger E.M."/>
            <person name="Carmona M.J."/>
            <person name="Serra M."/>
            <person name="Gomez A."/>
        </authorList>
    </citation>
    <scope>NUCLEOTIDE SEQUENCE [LARGE SCALE GENOMIC DNA]</scope>
    <source>
        <strain evidence="1">HYR1</strain>
    </source>
</reference>
<name>A0A3M7SWR5_BRAPC</name>
<evidence type="ECO:0000313" key="2">
    <source>
        <dbReference type="Proteomes" id="UP000276133"/>
    </source>
</evidence>
<proteinExistence type="predicted"/>
<keyword evidence="2" id="KW-1185">Reference proteome</keyword>
<sequence length="68" mass="7631">MKATDFVVATINCSQKNLAKIILNPVKIKEVKAKAAVKFGEKIFANKKNILLSFNFFAPYFTVPLQNL</sequence>
<dbReference type="AlphaFoldDB" id="A0A3M7SWR5"/>
<dbReference type="Proteomes" id="UP000276133">
    <property type="component" value="Unassembled WGS sequence"/>
</dbReference>
<accession>A0A3M7SWR5</accession>
<protein>
    <submittedName>
        <fullName evidence="1">Uncharacterized protein</fullName>
    </submittedName>
</protein>
<evidence type="ECO:0000313" key="1">
    <source>
        <dbReference type="EMBL" id="RNA40254.1"/>
    </source>
</evidence>